<feature type="transmembrane region" description="Helical" evidence="6">
    <location>
        <begin position="363"/>
        <end position="390"/>
    </location>
</feature>
<comment type="similarity">
    <text evidence="2 6">Belongs to the CTL (choline transporter-like) family.</text>
</comment>
<evidence type="ECO:0000256" key="3">
    <source>
        <dbReference type="ARBA" id="ARBA00022692"/>
    </source>
</evidence>
<reference evidence="7" key="1">
    <citation type="submission" date="2021-01" db="EMBL/GenBank/DDBJ databases">
        <authorList>
            <person name="Eckstrom K.M.E."/>
        </authorList>
    </citation>
    <scope>NUCLEOTIDE SEQUENCE</scope>
    <source>
        <strain evidence="7">UVCC 0001</strain>
    </source>
</reference>
<name>A0AAD9IGG9_PROWI</name>
<evidence type="ECO:0000256" key="6">
    <source>
        <dbReference type="RuleBase" id="RU368066"/>
    </source>
</evidence>
<accession>A0AAD9IGG9</accession>
<comment type="function">
    <text evidence="6">Choline transporter.</text>
</comment>
<dbReference type="PANTHER" id="PTHR12385:SF98">
    <property type="entry name" value="CHOLINE TRANSPORTER-LIKE PROTEIN"/>
    <property type="match status" value="1"/>
</dbReference>
<sequence>MAVQGNGGDPGSAPTSLGPYQFVRTRKDAAWGVAYGACYLGIVLAGIYAAEEAPGFDLGSFMEHTARWLGASAALSLLLGLAFLKAFQHGPHLMTHATIVAQVVGPLLVGVALLGAGQGSVAVAPFALGALWLWLFWIVLSVVAIVPALFTLGALFTNGDVVPNPERELAAAGCVDELGHEVMCCAWAVRPWVQPAAGASLLVAGWTMLLANQVRVFVISGAVAQWYFSPAGSSTAGTTRRAFGHALGPSFGSLALGSLVLTVTETLRNAADRRNQDSQADILTCLFATVFMAITGDAFLTAGRRVTDLLVRNLLDTFASTIWFTPLVIQMAGLAMAGCWGCLSGFIYYLMHRGAGEAALGTNSAVLGALAGVISLFVLNFLGGVLLAVLDATFVCWALDKDAQELSQPEIAEILDSVPLKGHSVVEQPGGGFAYAGVPTDAPPRQTVVA</sequence>
<evidence type="ECO:0000313" key="7">
    <source>
        <dbReference type="EMBL" id="KAK2077961.1"/>
    </source>
</evidence>
<evidence type="ECO:0000313" key="8">
    <source>
        <dbReference type="Proteomes" id="UP001255856"/>
    </source>
</evidence>
<proteinExistence type="inferred from homology"/>
<keyword evidence="8" id="KW-1185">Reference proteome</keyword>
<dbReference type="GO" id="GO:0005886">
    <property type="term" value="C:plasma membrane"/>
    <property type="evidence" value="ECO:0007669"/>
    <property type="project" value="UniProtKB-SubCell"/>
</dbReference>
<feature type="transmembrane region" description="Helical" evidence="6">
    <location>
        <begin position="282"/>
        <end position="302"/>
    </location>
</feature>
<protein>
    <recommendedName>
        <fullName evidence="6">Choline transporter-like protein</fullName>
    </recommendedName>
</protein>
<dbReference type="Proteomes" id="UP001255856">
    <property type="component" value="Unassembled WGS sequence"/>
</dbReference>
<dbReference type="PANTHER" id="PTHR12385">
    <property type="entry name" value="CHOLINE TRANSPORTER-LIKE (SLC FAMILY 44)"/>
    <property type="match status" value="1"/>
</dbReference>
<dbReference type="InterPro" id="IPR007603">
    <property type="entry name" value="Choline_transptr-like"/>
</dbReference>
<keyword evidence="5 6" id="KW-0472">Membrane</keyword>
<evidence type="ECO:0000256" key="2">
    <source>
        <dbReference type="ARBA" id="ARBA00007168"/>
    </source>
</evidence>
<gene>
    <name evidence="7" type="ORF">QBZ16_003829</name>
</gene>
<comment type="caution">
    <text evidence="7">The sequence shown here is derived from an EMBL/GenBank/DDBJ whole genome shotgun (WGS) entry which is preliminary data.</text>
</comment>
<dbReference type="GO" id="GO:0022857">
    <property type="term" value="F:transmembrane transporter activity"/>
    <property type="evidence" value="ECO:0007669"/>
    <property type="project" value="UniProtKB-UniRule"/>
</dbReference>
<evidence type="ECO:0000256" key="4">
    <source>
        <dbReference type="ARBA" id="ARBA00022989"/>
    </source>
</evidence>
<evidence type="ECO:0000256" key="5">
    <source>
        <dbReference type="ARBA" id="ARBA00023136"/>
    </source>
</evidence>
<dbReference type="AlphaFoldDB" id="A0AAD9IGG9"/>
<dbReference type="Pfam" id="PF04515">
    <property type="entry name" value="Choline_transpo"/>
    <property type="match status" value="1"/>
</dbReference>
<organism evidence="7 8">
    <name type="scientific">Prototheca wickerhamii</name>
    <dbReference type="NCBI Taxonomy" id="3111"/>
    <lineage>
        <taxon>Eukaryota</taxon>
        <taxon>Viridiplantae</taxon>
        <taxon>Chlorophyta</taxon>
        <taxon>core chlorophytes</taxon>
        <taxon>Trebouxiophyceae</taxon>
        <taxon>Chlorellales</taxon>
        <taxon>Chlorellaceae</taxon>
        <taxon>Prototheca</taxon>
    </lineage>
</organism>
<keyword evidence="4 6" id="KW-1133">Transmembrane helix</keyword>
<evidence type="ECO:0000256" key="1">
    <source>
        <dbReference type="ARBA" id="ARBA00004141"/>
    </source>
</evidence>
<comment type="subcellular location">
    <subcellularLocation>
        <location evidence="6">Cell membrane</location>
        <topology evidence="6">Multi-pass membrane protein</topology>
    </subcellularLocation>
    <subcellularLocation>
        <location evidence="1">Membrane</location>
        <topology evidence="1">Multi-pass membrane protein</topology>
    </subcellularLocation>
</comment>
<feature type="transmembrane region" description="Helical" evidence="6">
    <location>
        <begin position="322"/>
        <end position="351"/>
    </location>
</feature>
<feature type="transmembrane region" description="Helical" evidence="6">
    <location>
        <begin position="29"/>
        <end position="48"/>
    </location>
</feature>
<keyword evidence="3 6" id="KW-0812">Transmembrane</keyword>
<dbReference type="EMBL" id="JASFZW010000005">
    <property type="protein sequence ID" value="KAK2077961.1"/>
    <property type="molecule type" value="Genomic_DNA"/>
</dbReference>
<feature type="transmembrane region" description="Helical" evidence="6">
    <location>
        <begin position="68"/>
        <end position="87"/>
    </location>
</feature>
<feature type="transmembrane region" description="Helical" evidence="6">
    <location>
        <begin position="99"/>
        <end position="128"/>
    </location>
</feature>
<feature type="transmembrane region" description="Helical" evidence="6">
    <location>
        <begin position="134"/>
        <end position="157"/>
    </location>
</feature>